<dbReference type="RefSeq" id="WP_143095688.1">
    <property type="nucleotide sequence ID" value="NZ_FOVI01000032.1"/>
</dbReference>
<reference evidence="2" key="1">
    <citation type="submission" date="2016-10" db="EMBL/GenBank/DDBJ databases">
        <authorList>
            <person name="Varghese N."/>
            <person name="Submissions S."/>
        </authorList>
    </citation>
    <scope>NUCLEOTIDE SEQUENCE [LARGE SCALE GENOMIC DNA]</scope>
    <source>
        <strain evidence="2">DS-12</strain>
    </source>
</reference>
<proteinExistence type="predicted"/>
<dbReference type="OrthoDB" id="699694at2"/>
<keyword evidence="2" id="KW-1185">Reference proteome</keyword>
<gene>
    <name evidence="1" type="ORF">SAMN05421741_13231</name>
</gene>
<evidence type="ECO:0008006" key="3">
    <source>
        <dbReference type="Google" id="ProtNLM"/>
    </source>
</evidence>
<protein>
    <recommendedName>
        <fullName evidence="3">Lipoprotein</fullName>
    </recommendedName>
</protein>
<name>A0A1I5FY09_9FLAO</name>
<evidence type="ECO:0000313" key="1">
    <source>
        <dbReference type="EMBL" id="SFO28091.1"/>
    </source>
</evidence>
<organism evidence="1 2">
    <name type="scientific">Paenimyroides ummariense</name>
    <dbReference type="NCBI Taxonomy" id="913024"/>
    <lineage>
        <taxon>Bacteria</taxon>
        <taxon>Pseudomonadati</taxon>
        <taxon>Bacteroidota</taxon>
        <taxon>Flavobacteriia</taxon>
        <taxon>Flavobacteriales</taxon>
        <taxon>Flavobacteriaceae</taxon>
        <taxon>Paenimyroides</taxon>
    </lineage>
</organism>
<dbReference type="PROSITE" id="PS51257">
    <property type="entry name" value="PROKAR_LIPOPROTEIN"/>
    <property type="match status" value="1"/>
</dbReference>
<dbReference type="Proteomes" id="UP000199036">
    <property type="component" value="Unassembled WGS sequence"/>
</dbReference>
<dbReference type="AlphaFoldDB" id="A0A1I5FY09"/>
<sequence length="264" mass="30730">MRYLFLFALLLVLGCNPIPKKDKHPEVPQLTDLLKDDSKFRKVTDMAGLSKLIFLNNDRILLKPDNSNSPVKIIDVDKNIVFEKVYDWKLPFYIDKEGDLYLNGKKFFYPDYKIQEDFKTVVIADSLSKKSEELKDLNDSLKMLALEKYELEILKPYGIKPCPYTIVNTERCNVFKIINQTLVVRQIELFKSELDVPKSTIPKFDDDVLIGWRNGKLPSPDYLAYYELKKQRFKCDDMVNPTTVTLNGKSYLFAPSLGLYQILF</sequence>
<dbReference type="EMBL" id="FOVI01000032">
    <property type="protein sequence ID" value="SFO28091.1"/>
    <property type="molecule type" value="Genomic_DNA"/>
</dbReference>
<dbReference type="STRING" id="913024.SAMN05421741_13231"/>
<evidence type="ECO:0000313" key="2">
    <source>
        <dbReference type="Proteomes" id="UP000199036"/>
    </source>
</evidence>
<accession>A0A1I5FY09</accession>